<dbReference type="Proteomes" id="UP000199158">
    <property type="component" value="Unassembled WGS sequence"/>
</dbReference>
<keyword evidence="2" id="KW-1185">Reference proteome</keyword>
<name>A0A1H8B151_9FIRM</name>
<sequence>MTIEILKWVLAGLCFGIALLAVTVSHMIHYFSKTANHTVCKKHSAHKTAIPVYLLQYKKPDYKPAA</sequence>
<accession>A0A1H8B151</accession>
<evidence type="ECO:0000313" key="2">
    <source>
        <dbReference type="Proteomes" id="UP000199158"/>
    </source>
</evidence>
<reference evidence="1 2" key="1">
    <citation type="submission" date="2016-10" db="EMBL/GenBank/DDBJ databases">
        <authorList>
            <person name="de Groot N.N."/>
        </authorList>
    </citation>
    <scope>NUCLEOTIDE SEQUENCE [LARGE SCALE GENOMIC DNA]</scope>
    <source>
        <strain evidence="1 2">CGMCC 1.5070</strain>
    </source>
</reference>
<evidence type="ECO:0000313" key="1">
    <source>
        <dbReference type="EMBL" id="SEM76650.1"/>
    </source>
</evidence>
<proteinExistence type="predicted"/>
<organism evidence="1 2">
    <name type="scientific">Hydrogenoanaerobacterium saccharovorans</name>
    <dbReference type="NCBI Taxonomy" id="474960"/>
    <lineage>
        <taxon>Bacteria</taxon>
        <taxon>Bacillati</taxon>
        <taxon>Bacillota</taxon>
        <taxon>Clostridia</taxon>
        <taxon>Eubacteriales</taxon>
        <taxon>Oscillospiraceae</taxon>
        <taxon>Hydrogenoanaerobacterium</taxon>
    </lineage>
</organism>
<dbReference type="STRING" id="474960.SAMN05216180_1658"/>
<gene>
    <name evidence="1" type="ORF">SAMN05216180_1658</name>
</gene>
<dbReference type="AlphaFoldDB" id="A0A1H8B151"/>
<protein>
    <submittedName>
        <fullName evidence="1">Uncharacterized protein</fullName>
    </submittedName>
</protein>
<dbReference type="EMBL" id="FOCG01000001">
    <property type="protein sequence ID" value="SEM76650.1"/>
    <property type="molecule type" value="Genomic_DNA"/>
</dbReference>